<keyword evidence="2" id="KW-1185">Reference proteome</keyword>
<dbReference type="KEGG" id="fes:HER31_03685"/>
<evidence type="ECO:0000313" key="2">
    <source>
        <dbReference type="Proteomes" id="UP000501602"/>
    </source>
</evidence>
<protein>
    <submittedName>
        <fullName evidence="1">Uncharacterized protein</fullName>
    </submittedName>
</protein>
<dbReference type="AlphaFoldDB" id="A0A6H1UI68"/>
<proteinExistence type="predicted"/>
<reference evidence="1 2" key="1">
    <citation type="submission" date="2020-04" db="EMBL/GenBank/DDBJ databases">
        <title>Ferrimonas sp. S7 isolated from sea water.</title>
        <authorList>
            <person name="Bae S.S."/>
            <person name="Baek K."/>
        </authorList>
    </citation>
    <scope>NUCLEOTIDE SEQUENCE [LARGE SCALE GENOMIC DNA]</scope>
    <source>
        <strain evidence="1 2">S7</strain>
    </source>
</reference>
<accession>A0A6H1UI68</accession>
<gene>
    <name evidence="1" type="ORF">HER31_03685</name>
</gene>
<evidence type="ECO:0000313" key="1">
    <source>
        <dbReference type="EMBL" id="QIZ78805.1"/>
    </source>
</evidence>
<dbReference type="Gene3D" id="3.40.30.10">
    <property type="entry name" value="Glutaredoxin"/>
    <property type="match status" value="1"/>
</dbReference>
<dbReference type="Proteomes" id="UP000501602">
    <property type="component" value="Chromosome"/>
</dbReference>
<sequence>MQQAQPLGIAPVLQHGEVSLAESASIME</sequence>
<name>A0A6H1UI68_9GAMM</name>
<dbReference type="EMBL" id="CP051180">
    <property type="protein sequence ID" value="QIZ78805.1"/>
    <property type="molecule type" value="Genomic_DNA"/>
</dbReference>
<organism evidence="1 2">
    <name type="scientific">Ferrimonas lipolytica</name>
    <dbReference type="NCBI Taxonomy" id="2724191"/>
    <lineage>
        <taxon>Bacteria</taxon>
        <taxon>Pseudomonadati</taxon>
        <taxon>Pseudomonadota</taxon>
        <taxon>Gammaproteobacteria</taxon>
        <taxon>Alteromonadales</taxon>
        <taxon>Ferrimonadaceae</taxon>
        <taxon>Ferrimonas</taxon>
    </lineage>
</organism>